<dbReference type="EMBL" id="CAJVPY010035089">
    <property type="protein sequence ID" value="CAG8800667.1"/>
    <property type="molecule type" value="Genomic_DNA"/>
</dbReference>
<accession>A0A9N9JWH4</accession>
<keyword evidence="2" id="KW-1185">Reference proteome</keyword>
<protein>
    <submittedName>
        <fullName evidence="1">1050_t:CDS:1</fullName>
    </submittedName>
</protein>
<dbReference type="AlphaFoldDB" id="A0A9N9JWH4"/>
<evidence type="ECO:0000313" key="1">
    <source>
        <dbReference type="EMBL" id="CAG8800667.1"/>
    </source>
</evidence>
<evidence type="ECO:0000313" key="2">
    <source>
        <dbReference type="Proteomes" id="UP000789405"/>
    </source>
</evidence>
<dbReference type="Proteomes" id="UP000789405">
    <property type="component" value="Unassembled WGS sequence"/>
</dbReference>
<comment type="caution">
    <text evidence="1">The sequence shown here is derived from an EMBL/GenBank/DDBJ whole genome shotgun (WGS) entry which is preliminary data.</text>
</comment>
<organism evidence="1 2">
    <name type="scientific">Dentiscutata erythropus</name>
    <dbReference type="NCBI Taxonomy" id="1348616"/>
    <lineage>
        <taxon>Eukaryota</taxon>
        <taxon>Fungi</taxon>
        <taxon>Fungi incertae sedis</taxon>
        <taxon>Mucoromycota</taxon>
        <taxon>Glomeromycotina</taxon>
        <taxon>Glomeromycetes</taxon>
        <taxon>Diversisporales</taxon>
        <taxon>Gigasporaceae</taxon>
        <taxon>Dentiscutata</taxon>
    </lineage>
</organism>
<gene>
    <name evidence="1" type="ORF">DERYTH_LOCUS23306</name>
</gene>
<sequence>EMTTQKIVWNEKLHSVWDKTYLSLNSNIHKTITQQEKHRKKKIRKDSSLTNNEKKFLLDELQKVFDKHKIGDNSSGNDEIDKLIQECQQKIVSPRYVIEWINYDQLSDGRTISTAIWKVGCYDKWNSEKQILERQK</sequence>
<feature type="non-terminal residue" evidence="1">
    <location>
        <position position="1"/>
    </location>
</feature>
<proteinExistence type="predicted"/>
<feature type="non-terminal residue" evidence="1">
    <location>
        <position position="136"/>
    </location>
</feature>
<reference evidence="1" key="1">
    <citation type="submission" date="2021-06" db="EMBL/GenBank/DDBJ databases">
        <authorList>
            <person name="Kallberg Y."/>
            <person name="Tangrot J."/>
            <person name="Rosling A."/>
        </authorList>
    </citation>
    <scope>NUCLEOTIDE SEQUENCE</scope>
    <source>
        <strain evidence="1">MA453B</strain>
    </source>
</reference>
<name>A0A9N9JWH4_9GLOM</name>